<reference evidence="1 2" key="1">
    <citation type="journal article" date="2016" name="Nat. Commun.">
        <title>Thousands of microbial genomes shed light on interconnected biogeochemical processes in an aquifer system.</title>
        <authorList>
            <person name="Anantharaman K."/>
            <person name="Brown C.T."/>
            <person name="Hug L.A."/>
            <person name="Sharon I."/>
            <person name="Castelle C.J."/>
            <person name="Probst A.J."/>
            <person name="Thomas B.C."/>
            <person name="Singh A."/>
            <person name="Wilkins M.J."/>
            <person name="Karaoz U."/>
            <person name="Brodie E.L."/>
            <person name="Williams K.H."/>
            <person name="Hubbard S.S."/>
            <person name="Banfield J.F."/>
        </authorList>
    </citation>
    <scope>NUCLEOTIDE SEQUENCE [LARGE SCALE GENOMIC DNA]</scope>
</reference>
<proteinExistence type="predicted"/>
<evidence type="ECO:0000313" key="2">
    <source>
        <dbReference type="Proteomes" id="UP000176634"/>
    </source>
</evidence>
<dbReference type="EMBL" id="MFRA01000006">
    <property type="protein sequence ID" value="OGH92300.1"/>
    <property type="molecule type" value="Genomic_DNA"/>
</dbReference>
<gene>
    <name evidence="1" type="ORF">A2563_04935</name>
</gene>
<accession>A0A1F6P8C9</accession>
<sequence>MAVSAKGLPDGRSGMEGMVKRVILVQVLGEKGQQNDPHRRQVCQAVDEDLHRDQELGMVEVDLGQRDNPELERGDVVVVESAHVFPHVRSWTRPMIITG</sequence>
<comment type="caution">
    <text evidence="1">The sequence shown here is derived from an EMBL/GenBank/DDBJ whole genome shotgun (WGS) entry which is preliminary data.</text>
</comment>
<dbReference type="AlphaFoldDB" id="A0A1F6P8C9"/>
<evidence type="ECO:0000313" key="1">
    <source>
        <dbReference type="EMBL" id="OGH92300.1"/>
    </source>
</evidence>
<protein>
    <submittedName>
        <fullName evidence="1">Uncharacterized protein</fullName>
    </submittedName>
</protein>
<name>A0A1F6P8C9_9BACT</name>
<dbReference type="Proteomes" id="UP000176634">
    <property type="component" value="Unassembled WGS sequence"/>
</dbReference>
<organism evidence="1 2">
    <name type="scientific">Candidatus Magasanikbacteria bacterium RIFOXYD1_FULL_40_23</name>
    <dbReference type="NCBI Taxonomy" id="1798705"/>
    <lineage>
        <taxon>Bacteria</taxon>
        <taxon>Candidatus Magasanikiibacteriota</taxon>
    </lineage>
</organism>